<evidence type="ECO:0000313" key="3">
    <source>
        <dbReference type="Proteomes" id="UP001157006"/>
    </source>
</evidence>
<feature type="compositionally biased region" description="Acidic residues" evidence="1">
    <location>
        <begin position="83"/>
        <end position="105"/>
    </location>
</feature>
<dbReference type="Proteomes" id="UP001157006">
    <property type="component" value="Chromosome 1L"/>
</dbReference>
<feature type="region of interest" description="Disordered" evidence="1">
    <location>
        <begin position="79"/>
        <end position="105"/>
    </location>
</feature>
<dbReference type="EMBL" id="OX451736">
    <property type="protein sequence ID" value="CAI8590816.1"/>
    <property type="molecule type" value="Genomic_DNA"/>
</dbReference>
<keyword evidence="3" id="KW-1185">Reference proteome</keyword>
<sequence>MPGPPTLDYRLFIGMCVLDIVVPRNKSHAASGDFSSMSKSTKEDVLHELMEVSKTLQATITSSTIRKNKVDDFIMLLTHEECDEKEDESEKEESGSEEVEDNSEE</sequence>
<organism evidence="2 3">
    <name type="scientific">Vicia faba</name>
    <name type="common">Broad bean</name>
    <name type="synonym">Faba vulgaris</name>
    <dbReference type="NCBI Taxonomy" id="3906"/>
    <lineage>
        <taxon>Eukaryota</taxon>
        <taxon>Viridiplantae</taxon>
        <taxon>Streptophyta</taxon>
        <taxon>Embryophyta</taxon>
        <taxon>Tracheophyta</taxon>
        <taxon>Spermatophyta</taxon>
        <taxon>Magnoliopsida</taxon>
        <taxon>eudicotyledons</taxon>
        <taxon>Gunneridae</taxon>
        <taxon>Pentapetalae</taxon>
        <taxon>rosids</taxon>
        <taxon>fabids</taxon>
        <taxon>Fabales</taxon>
        <taxon>Fabaceae</taxon>
        <taxon>Papilionoideae</taxon>
        <taxon>50 kb inversion clade</taxon>
        <taxon>NPAAA clade</taxon>
        <taxon>Hologalegina</taxon>
        <taxon>IRL clade</taxon>
        <taxon>Fabeae</taxon>
        <taxon>Vicia</taxon>
    </lineage>
</organism>
<accession>A0AAV0YX75</accession>
<evidence type="ECO:0000256" key="1">
    <source>
        <dbReference type="SAM" id="MobiDB-lite"/>
    </source>
</evidence>
<gene>
    <name evidence="2" type="ORF">VFH_I458840</name>
</gene>
<dbReference type="AlphaFoldDB" id="A0AAV0YX75"/>
<reference evidence="2 3" key="1">
    <citation type="submission" date="2023-01" db="EMBL/GenBank/DDBJ databases">
        <authorList>
            <person name="Kreplak J."/>
        </authorList>
    </citation>
    <scope>NUCLEOTIDE SEQUENCE [LARGE SCALE GENOMIC DNA]</scope>
</reference>
<evidence type="ECO:0000313" key="2">
    <source>
        <dbReference type="EMBL" id="CAI8590816.1"/>
    </source>
</evidence>
<name>A0AAV0YX75_VICFA</name>
<protein>
    <submittedName>
        <fullName evidence="2">Uncharacterized protein</fullName>
    </submittedName>
</protein>
<proteinExistence type="predicted"/>